<keyword evidence="8 11" id="KW-0764">Sulfate transport</keyword>
<evidence type="ECO:0000256" key="4">
    <source>
        <dbReference type="ARBA" id="ARBA00022519"/>
    </source>
</evidence>
<dbReference type="HAMAP" id="MF_00468">
    <property type="entry name" value="CysZ"/>
    <property type="match status" value="1"/>
</dbReference>
<dbReference type="NCBIfam" id="NF003433">
    <property type="entry name" value="PRK04949.1"/>
    <property type="match status" value="1"/>
</dbReference>
<feature type="transmembrane region" description="Helical" evidence="11">
    <location>
        <begin position="169"/>
        <end position="188"/>
    </location>
</feature>
<dbReference type="PANTHER" id="PTHR37468:SF1">
    <property type="entry name" value="SULFATE TRANSPORTER CYSZ"/>
    <property type="match status" value="1"/>
</dbReference>
<keyword evidence="2 11" id="KW-0813">Transport</keyword>
<dbReference type="InterPro" id="IPR059112">
    <property type="entry name" value="CysZ/EI24"/>
</dbReference>
<evidence type="ECO:0000313" key="13">
    <source>
        <dbReference type="Proteomes" id="UP000506160"/>
    </source>
</evidence>
<comment type="similarity">
    <text evidence="11">Belongs to the CysZ family.</text>
</comment>
<evidence type="ECO:0000256" key="9">
    <source>
        <dbReference type="ARBA" id="ARBA00023136"/>
    </source>
</evidence>
<dbReference type="GO" id="GO:0019344">
    <property type="term" value="P:cysteine biosynthetic process"/>
    <property type="evidence" value="ECO:0007669"/>
    <property type="project" value="UniProtKB-UniRule"/>
</dbReference>
<comment type="function">
    <text evidence="11">High affinity, high specificity proton-dependent sulfate transporter, which mediates sulfate uptake. Provides the sulfur source for the cysteine synthesis pathway.</text>
</comment>
<sequence>MLIKHMQCEKNSLDYFWQGCQLITQSGLRRYVIVPLLANIIIMSLLLTWFFHEINYLLQWGMEYTPTWLHWLGYIMSILIIIVIVILFCYFFSTLTNIIASPFNSLLAEKVEQRLTQQQISNITLVAILKDIPRMIKRELQKFIYYLVRAIPLFLLQFIPAIGHTIIPIAWFIFTAWVINMQYSDYAFDNHKISLKRTRAILYQNRHQSLGFGMIISVFTMIPLINLIIMPIAICGATAMWVDKYQYQVDQLELDFYD</sequence>
<keyword evidence="5 11" id="KW-0028">Amino-acid biosynthesis</keyword>
<gene>
    <name evidence="11 12" type="primary">cysZ</name>
    <name evidence="12" type="ORF">O970_02140</name>
</gene>
<comment type="caution">
    <text evidence="12">The sequence shown here is derived from an EMBL/GenBank/DDBJ whole genome shotgun (WGS) entry which is preliminary data.</text>
</comment>
<evidence type="ECO:0000256" key="6">
    <source>
        <dbReference type="ARBA" id="ARBA00022692"/>
    </source>
</evidence>
<evidence type="ECO:0000256" key="8">
    <source>
        <dbReference type="ARBA" id="ARBA00023032"/>
    </source>
</evidence>
<dbReference type="InterPro" id="IPR022985">
    <property type="entry name" value="Sulfate_CysZ"/>
</dbReference>
<name>A0AB94IE84_9GAMM</name>
<keyword evidence="3 11" id="KW-1003">Cell membrane</keyword>
<reference evidence="12 13" key="1">
    <citation type="journal article" date="2014" name="Appl. Environ. Microbiol.">
        <title>Genomic features of a bumble bee symbiont reflect its host environment.</title>
        <authorList>
            <person name="Martinson V.G."/>
            <person name="Magoc T."/>
            <person name="Koch H."/>
            <person name="Salzberg S.L."/>
            <person name="Moran N.A."/>
        </authorList>
    </citation>
    <scope>NUCLEOTIDE SEQUENCE [LARGE SCALE GENOMIC DNA]</scope>
    <source>
        <strain evidence="12 13">Bimp</strain>
    </source>
</reference>
<keyword evidence="4 11" id="KW-0997">Cell inner membrane</keyword>
<keyword evidence="13" id="KW-1185">Reference proteome</keyword>
<evidence type="ECO:0000256" key="3">
    <source>
        <dbReference type="ARBA" id="ARBA00022475"/>
    </source>
</evidence>
<organism evidence="12 13">
    <name type="scientific">Candidatus Schmidhempelia bombi str. Bimp</name>
    <dbReference type="NCBI Taxonomy" id="1387197"/>
    <lineage>
        <taxon>Bacteria</taxon>
        <taxon>Pseudomonadati</taxon>
        <taxon>Pseudomonadota</taxon>
        <taxon>Gammaproteobacteria</taxon>
        <taxon>Orbales</taxon>
        <taxon>Orbaceae</taxon>
        <taxon>Candidatus Schmidhempelia</taxon>
    </lineage>
</organism>
<comment type="subcellular location">
    <subcellularLocation>
        <location evidence="11">Cell inner membrane</location>
        <topology evidence="11">Multi-pass membrane protein</topology>
    </subcellularLocation>
    <subcellularLocation>
        <location evidence="1">Membrane</location>
        <topology evidence="1">Multi-pass membrane protein</topology>
    </subcellularLocation>
</comment>
<dbReference type="GO" id="GO:0009675">
    <property type="term" value="F:high-affinity sulfate:proton symporter activity"/>
    <property type="evidence" value="ECO:0007669"/>
    <property type="project" value="TreeGrafter"/>
</dbReference>
<dbReference type="GO" id="GO:0000103">
    <property type="term" value="P:sulfate assimilation"/>
    <property type="evidence" value="ECO:0007669"/>
    <property type="project" value="InterPro"/>
</dbReference>
<keyword evidence="9 11" id="KW-0472">Membrane</keyword>
<feature type="transmembrane region" description="Helical" evidence="11">
    <location>
        <begin position="143"/>
        <end position="163"/>
    </location>
</feature>
<dbReference type="PANTHER" id="PTHR37468">
    <property type="entry name" value="SULFATE TRANSPORTER CYSZ"/>
    <property type="match status" value="1"/>
</dbReference>
<dbReference type="InterPro" id="IPR050480">
    <property type="entry name" value="CysZ-like"/>
</dbReference>
<keyword evidence="7 11" id="KW-1133">Transmembrane helix</keyword>
<feature type="transmembrane region" description="Helical" evidence="11">
    <location>
        <begin position="31"/>
        <end position="51"/>
    </location>
</feature>
<accession>A0AB94IE84</accession>
<evidence type="ECO:0000256" key="7">
    <source>
        <dbReference type="ARBA" id="ARBA00022989"/>
    </source>
</evidence>
<dbReference type="EMBL" id="AWGA01000019">
    <property type="protein sequence ID" value="TEA27776.1"/>
    <property type="molecule type" value="Genomic_DNA"/>
</dbReference>
<feature type="transmembrane region" description="Helical" evidence="11">
    <location>
        <begin position="71"/>
        <end position="92"/>
    </location>
</feature>
<dbReference type="AlphaFoldDB" id="A0AB94IE84"/>
<evidence type="ECO:0000256" key="10">
    <source>
        <dbReference type="ARBA" id="ARBA00023192"/>
    </source>
</evidence>
<proteinExistence type="inferred from homology"/>
<evidence type="ECO:0000256" key="5">
    <source>
        <dbReference type="ARBA" id="ARBA00022605"/>
    </source>
</evidence>
<evidence type="ECO:0000313" key="12">
    <source>
        <dbReference type="EMBL" id="TEA27776.1"/>
    </source>
</evidence>
<keyword evidence="10 11" id="KW-0198">Cysteine biosynthesis</keyword>
<evidence type="ECO:0000256" key="1">
    <source>
        <dbReference type="ARBA" id="ARBA00004141"/>
    </source>
</evidence>
<evidence type="ECO:0000256" key="11">
    <source>
        <dbReference type="HAMAP-Rule" id="MF_00468"/>
    </source>
</evidence>
<keyword evidence="6 11" id="KW-0812">Transmembrane</keyword>
<dbReference type="Pfam" id="PF07264">
    <property type="entry name" value="EI24"/>
    <property type="match status" value="1"/>
</dbReference>
<evidence type="ECO:0000256" key="2">
    <source>
        <dbReference type="ARBA" id="ARBA00022448"/>
    </source>
</evidence>
<dbReference type="Proteomes" id="UP000506160">
    <property type="component" value="Unassembled WGS sequence"/>
</dbReference>
<dbReference type="GO" id="GO:0005886">
    <property type="term" value="C:plasma membrane"/>
    <property type="evidence" value="ECO:0007669"/>
    <property type="project" value="UniProtKB-SubCell"/>
</dbReference>
<feature type="transmembrane region" description="Helical" evidence="11">
    <location>
        <begin position="209"/>
        <end position="242"/>
    </location>
</feature>
<protein>
    <recommendedName>
        <fullName evidence="11">Sulfate transporter CysZ</fullName>
    </recommendedName>
</protein>